<dbReference type="AlphaFoldDB" id="A0A1F5S504"/>
<name>A0A1F5S504_9BACT</name>
<keyword evidence="1" id="KW-0812">Transmembrane</keyword>
<dbReference type="Proteomes" id="UP000178323">
    <property type="component" value="Unassembled WGS sequence"/>
</dbReference>
<evidence type="ECO:0000313" key="2">
    <source>
        <dbReference type="EMBL" id="OGF21361.1"/>
    </source>
</evidence>
<comment type="caution">
    <text evidence="2">The sequence shown here is derived from an EMBL/GenBank/DDBJ whole genome shotgun (WGS) entry which is preliminary data.</text>
</comment>
<accession>A0A1F5S504</accession>
<proteinExistence type="predicted"/>
<sequence length="174" mass="20289">MKFLLNMEIVNRLKEDPAARKRAAAYSARYMLAGALDCILDFIFYFCLTRGFPFWRRHYLWANFLSFMASDCAVFDIVRKWVFKLPVLPDNEEEAKKLGMTREDETVIHIHFLKYVFISFLAFMANELGLFTLVSFKVNDLAAKITMGIVVGIGRILTHKLWTFRKKQQKSLGT</sequence>
<protein>
    <submittedName>
        <fullName evidence="2">Uncharacterized protein</fullName>
    </submittedName>
</protein>
<gene>
    <name evidence="2" type="ORF">A2Y83_02560</name>
</gene>
<dbReference type="STRING" id="1797985.A2Y83_02560"/>
<reference evidence="2 3" key="1">
    <citation type="journal article" date="2016" name="Nat. Commun.">
        <title>Thousands of microbial genomes shed light on interconnected biogeochemical processes in an aquifer system.</title>
        <authorList>
            <person name="Anantharaman K."/>
            <person name="Brown C.T."/>
            <person name="Hug L.A."/>
            <person name="Sharon I."/>
            <person name="Castelle C.J."/>
            <person name="Probst A.J."/>
            <person name="Thomas B.C."/>
            <person name="Singh A."/>
            <person name="Wilkins M.J."/>
            <person name="Karaoz U."/>
            <person name="Brodie E.L."/>
            <person name="Williams K.H."/>
            <person name="Hubbard S.S."/>
            <person name="Banfield J.F."/>
        </authorList>
    </citation>
    <scope>NUCLEOTIDE SEQUENCE [LARGE SCALE GENOMIC DNA]</scope>
</reference>
<evidence type="ECO:0000256" key="1">
    <source>
        <dbReference type="SAM" id="Phobius"/>
    </source>
</evidence>
<dbReference type="EMBL" id="MFFS01000064">
    <property type="protein sequence ID" value="OGF21361.1"/>
    <property type="molecule type" value="Genomic_DNA"/>
</dbReference>
<keyword evidence="1" id="KW-1133">Transmembrane helix</keyword>
<evidence type="ECO:0000313" key="3">
    <source>
        <dbReference type="Proteomes" id="UP000178323"/>
    </source>
</evidence>
<organism evidence="2 3">
    <name type="scientific">Candidatus Falkowbacteria bacterium RBG_13_39_14</name>
    <dbReference type="NCBI Taxonomy" id="1797985"/>
    <lineage>
        <taxon>Bacteria</taxon>
        <taxon>Candidatus Falkowiibacteriota</taxon>
    </lineage>
</organism>
<feature type="transmembrane region" description="Helical" evidence="1">
    <location>
        <begin position="112"/>
        <end position="135"/>
    </location>
</feature>
<feature type="transmembrane region" description="Helical" evidence="1">
    <location>
        <begin position="30"/>
        <end position="52"/>
    </location>
</feature>
<keyword evidence="1" id="KW-0472">Membrane</keyword>